<dbReference type="EMBL" id="FOXA01000008">
    <property type="protein sequence ID" value="SFP55506.1"/>
    <property type="molecule type" value="Genomic_DNA"/>
</dbReference>
<dbReference type="STRING" id="441119.SAMN04488047_10877"/>
<feature type="region of interest" description="Disordered" evidence="1">
    <location>
        <begin position="1"/>
        <end position="23"/>
    </location>
</feature>
<dbReference type="RefSeq" id="WP_093421842.1">
    <property type="nucleotide sequence ID" value="NZ_FOXA01000008.1"/>
</dbReference>
<organism evidence="2 3">
    <name type="scientific">Tranquillimonas alkanivorans</name>
    <dbReference type="NCBI Taxonomy" id="441119"/>
    <lineage>
        <taxon>Bacteria</taxon>
        <taxon>Pseudomonadati</taxon>
        <taxon>Pseudomonadota</taxon>
        <taxon>Alphaproteobacteria</taxon>
        <taxon>Rhodobacterales</taxon>
        <taxon>Roseobacteraceae</taxon>
        <taxon>Tranquillimonas</taxon>
    </lineage>
</organism>
<dbReference type="OrthoDB" id="8177309at2"/>
<dbReference type="AlphaFoldDB" id="A0A1I5RC12"/>
<evidence type="ECO:0000256" key="1">
    <source>
        <dbReference type="SAM" id="MobiDB-lite"/>
    </source>
</evidence>
<accession>A0A1I5RC12</accession>
<dbReference type="Proteomes" id="UP000199356">
    <property type="component" value="Unassembled WGS sequence"/>
</dbReference>
<evidence type="ECO:0000313" key="3">
    <source>
        <dbReference type="Proteomes" id="UP000199356"/>
    </source>
</evidence>
<gene>
    <name evidence="2" type="ORF">SAMN04488047_10877</name>
</gene>
<proteinExistence type="predicted"/>
<sequence length="312" mass="33669">MQTGHRTARSPKPFEPHFGPGTDPFETLLPSPRGMGRRAGSLSGTVAQRIAAFGARTGNGAWPKLPRANIAQRLAALQSRPDNIRQYNLNACGPAAAMHLHATRDFAAFANMVMTLYDDGKAAFGKIGLRSDDLDGIDPQAFAGNATPGHLLLDWMILASLRKNDSAFFDGTPDDDLSAITTPGEMVHWLKDGVGFAEADAQTNLAFNKDLDHLRGLKVAPDLQPVLLVNSGVLRGKSDKKTKRAEKKSAKSQGIIGKGLAMFPNHWAPLLQPVTDDTKPVRVWSWGGPQDFPSLDTPVWSEGYWGAVVARA</sequence>
<keyword evidence="3" id="KW-1185">Reference proteome</keyword>
<name>A0A1I5RC12_9RHOB</name>
<evidence type="ECO:0000313" key="2">
    <source>
        <dbReference type="EMBL" id="SFP55506.1"/>
    </source>
</evidence>
<protein>
    <submittedName>
        <fullName evidence="2">Uncharacterized protein</fullName>
    </submittedName>
</protein>
<reference evidence="2 3" key="1">
    <citation type="submission" date="2016-10" db="EMBL/GenBank/DDBJ databases">
        <authorList>
            <person name="de Groot N.N."/>
        </authorList>
    </citation>
    <scope>NUCLEOTIDE SEQUENCE [LARGE SCALE GENOMIC DNA]</scope>
    <source>
        <strain evidence="2 3">DSM 19547</strain>
    </source>
</reference>